<dbReference type="RefSeq" id="XP_024878143.1">
    <property type="nucleotide sequence ID" value="XM_025022375.1"/>
</dbReference>
<accession>A0A6J1Q8Z2</accession>
<keyword evidence="1" id="KW-1133">Transmembrane helix</keyword>
<dbReference type="OrthoDB" id="10248373at2759"/>
<keyword evidence="2" id="KW-1185">Reference proteome</keyword>
<reference evidence="3" key="1">
    <citation type="submission" date="2025-08" db="UniProtKB">
        <authorList>
            <consortium name="RefSeq"/>
        </authorList>
    </citation>
    <scope>IDENTIFICATION</scope>
    <source>
        <tissue evidence="3">Whole body</tissue>
    </source>
</reference>
<evidence type="ECO:0000313" key="3">
    <source>
        <dbReference type="RefSeq" id="XP_024878143.1"/>
    </source>
</evidence>
<name>A0A6J1Q8Z2_9HYME</name>
<sequence length="912" mass="109024">MYDIKLFVEYSSFETRSDISLYTMCYNYFLLNTNFSSRHLLRKDIMFGHIVGCWPTLSPYLFLMIIWCSNCEDLLVESLVHIPLDLCVEILEITIKYILGSKLKNSRTRRLHYLLIYKIYYKCLWLHLGTVSENVIKRINRLTMYFEMLCDWLVSFNNEFVTSHELSTKEKNVRHGIIVKNLFRCIRKCMHSKIERYSENHNLAKLFPLTYGNCDEQMNYYHLIPANKIKSIVMRFDQQLETLLLKHIKNINFFEFMAGENINDNENPTISLQNAIVMECHYFIKFMKRNEFLANEVLFNCLEQLTSSRKSEKSILTVQELCNDIAKGRPHGLKELIKRYKEWDLSTLDFLNKRIDMLKTDDLYVILKYLHHIFAYPHTEAEKHRVYISVLKILIRLEDPDINFIIVKYIKEYFDDKRLECLYDESCLDAFIRRISYDALLYPIPPDDMSGQDRRALIIFILLNPKDVLSKLIYKINIELSRSMFFPYFVQECYEVLIDRYNVLMHILKDIILQRRMIWHSRFASFLNNILLFKVISADDLMNEIYIPYLNNSYFEKTNVYIILSHILFILKTGICTPKTNFVLLIIVLIKAASVLRRCNKSFTKEEIRERMQCINDIIWYLRGTNVWTGIHKNLLFAIGYHVEPLDMHKMRPMNVLEIIQEYEKRCFVVYQRLRTDPRCHLKLRAYVRTFNLDREAFLRHMMLHCTNEEHIIYVSGLIFTFWYHFGWANEITAYENVMRITAEASQIAVMYVERFHRNAFLSLLFGLVMVGLSVANRATCDKHEEIRRILLRNLCSMNYIVSTICCDNRYNLLLKCIRSVDLSMEIKKYFKKLCDLIIMYFDEIDFRPTPPVINLACICVEKTCSRYRNFFVKKKIPAMYNSYLFICECLKLSNREMHCYSERLLRSLCLE</sequence>
<keyword evidence="1" id="KW-0472">Membrane</keyword>
<keyword evidence="1" id="KW-0812">Transmembrane</keyword>
<evidence type="ECO:0000256" key="1">
    <source>
        <dbReference type="SAM" id="Phobius"/>
    </source>
</evidence>
<dbReference type="AlphaFoldDB" id="A0A6J1Q8Z2"/>
<organism evidence="2 3">
    <name type="scientific">Temnothorax curvispinosus</name>
    <dbReference type="NCBI Taxonomy" id="300111"/>
    <lineage>
        <taxon>Eukaryota</taxon>
        <taxon>Metazoa</taxon>
        <taxon>Ecdysozoa</taxon>
        <taxon>Arthropoda</taxon>
        <taxon>Hexapoda</taxon>
        <taxon>Insecta</taxon>
        <taxon>Pterygota</taxon>
        <taxon>Neoptera</taxon>
        <taxon>Endopterygota</taxon>
        <taxon>Hymenoptera</taxon>
        <taxon>Apocrita</taxon>
        <taxon>Aculeata</taxon>
        <taxon>Formicoidea</taxon>
        <taxon>Formicidae</taxon>
        <taxon>Myrmicinae</taxon>
        <taxon>Temnothorax</taxon>
    </lineage>
</organism>
<dbReference type="Proteomes" id="UP000504618">
    <property type="component" value="Unplaced"/>
</dbReference>
<gene>
    <name evidence="3" type="primary">LOC112458635</name>
</gene>
<protein>
    <submittedName>
        <fullName evidence="3">Uncharacterized protein LOC112458635</fullName>
    </submittedName>
</protein>
<evidence type="ECO:0000313" key="2">
    <source>
        <dbReference type="Proteomes" id="UP000504618"/>
    </source>
</evidence>
<proteinExistence type="predicted"/>
<dbReference type="GeneID" id="112458635"/>
<feature type="transmembrane region" description="Helical" evidence="1">
    <location>
        <begin position="45"/>
        <end position="67"/>
    </location>
</feature>